<organism evidence="2 3">
    <name type="scientific">Lasiosphaeria miniovina</name>
    <dbReference type="NCBI Taxonomy" id="1954250"/>
    <lineage>
        <taxon>Eukaryota</taxon>
        <taxon>Fungi</taxon>
        <taxon>Dikarya</taxon>
        <taxon>Ascomycota</taxon>
        <taxon>Pezizomycotina</taxon>
        <taxon>Sordariomycetes</taxon>
        <taxon>Sordariomycetidae</taxon>
        <taxon>Sordariales</taxon>
        <taxon>Lasiosphaeriaceae</taxon>
        <taxon>Lasiosphaeria</taxon>
    </lineage>
</organism>
<dbReference type="Proteomes" id="UP001172101">
    <property type="component" value="Unassembled WGS sequence"/>
</dbReference>
<comment type="caution">
    <text evidence="2">The sequence shown here is derived from an EMBL/GenBank/DDBJ whole genome shotgun (WGS) entry which is preliminary data.</text>
</comment>
<evidence type="ECO:0000313" key="3">
    <source>
        <dbReference type="Proteomes" id="UP001172101"/>
    </source>
</evidence>
<dbReference type="AlphaFoldDB" id="A0AA40B6B3"/>
<proteinExistence type="predicted"/>
<keyword evidence="3" id="KW-1185">Reference proteome</keyword>
<protein>
    <submittedName>
        <fullName evidence="2">Uncharacterized protein</fullName>
    </submittedName>
</protein>
<dbReference type="GeneID" id="85322813"/>
<feature type="compositionally biased region" description="Low complexity" evidence="1">
    <location>
        <begin position="119"/>
        <end position="133"/>
    </location>
</feature>
<dbReference type="EMBL" id="JAUIRO010000002">
    <property type="protein sequence ID" value="KAK0728519.1"/>
    <property type="molecule type" value="Genomic_DNA"/>
</dbReference>
<reference evidence="2" key="1">
    <citation type="submission" date="2023-06" db="EMBL/GenBank/DDBJ databases">
        <title>Genome-scale phylogeny and comparative genomics of the fungal order Sordariales.</title>
        <authorList>
            <consortium name="Lawrence Berkeley National Laboratory"/>
            <person name="Hensen N."/>
            <person name="Bonometti L."/>
            <person name="Westerberg I."/>
            <person name="Brannstrom I.O."/>
            <person name="Guillou S."/>
            <person name="Cros-Aarteil S."/>
            <person name="Calhoun S."/>
            <person name="Haridas S."/>
            <person name="Kuo A."/>
            <person name="Mondo S."/>
            <person name="Pangilinan J."/>
            <person name="Riley R."/>
            <person name="LaButti K."/>
            <person name="Andreopoulos B."/>
            <person name="Lipzen A."/>
            <person name="Chen C."/>
            <person name="Yanf M."/>
            <person name="Daum C."/>
            <person name="Ng V."/>
            <person name="Clum A."/>
            <person name="Steindorff A."/>
            <person name="Ohm R."/>
            <person name="Martin F."/>
            <person name="Silar P."/>
            <person name="Natvig D."/>
            <person name="Lalanne C."/>
            <person name="Gautier V."/>
            <person name="Ament-velasquez S.L."/>
            <person name="Kruys A."/>
            <person name="Hutchinson M.I."/>
            <person name="Powell A.J."/>
            <person name="Barry K."/>
            <person name="Miller A.N."/>
            <person name="Grigoriev I.V."/>
            <person name="Debuchy R."/>
            <person name="Gladieux P."/>
            <person name="Thoren M.H."/>
            <person name="Johannesson H."/>
        </authorList>
    </citation>
    <scope>NUCLEOTIDE SEQUENCE</scope>
    <source>
        <strain evidence="2">SMH2392-1A</strain>
    </source>
</reference>
<accession>A0AA40B6B3</accession>
<evidence type="ECO:0000256" key="1">
    <source>
        <dbReference type="SAM" id="MobiDB-lite"/>
    </source>
</evidence>
<gene>
    <name evidence="2" type="ORF">B0T26DRAFT_673037</name>
</gene>
<dbReference type="RefSeq" id="XP_060301374.1">
    <property type="nucleotide sequence ID" value="XM_060439543.1"/>
</dbReference>
<feature type="compositionally biased region" description="Polar residues" evidence="1">
    <location>
        <begin position="60"/>
        <end position="84"/>
    </location>
</feature>
<sequence>MALRPVCLHPPERDRQGEPVGFQLVSQQASTRLATHSDAVQQPICLTLRYFVPQAAASTPSNFGLTQQETKTSTSTRLNASMSSEHGFELMRRTWGPGKGQNGRDGNGCQEIEERVNYSHAMSSASSKSSQASTTVRTSPNDRGGWPRDQARGYQTGSIAIPPLHQRDERRRTSA</sequence>
<feature type="region of interest" description="Disordered" evidence="1">
    <location>
        <begin position="60"/>
        <end position="85"/>
    </location>
</feature>
<feature type="compositionally biased region" description="Basic and acidic residues" evidence="1">
    <location>
        <begin position="165"/>
        <end position="175"/>
    </location>
</feature>
<feature type="region of interest" description="Disordered" evidence="1">
    <location>
        <begin position="119"/>
        <end position="175"/>
    </location>
</feature>
<name>A0AA40B6B3_9PEZI</name>
<evidence type="ECO:0000313" key="2">
    <source>
        <dbReference type="EMBL" id="KAK0728519.1"/>
    </source>
</evidence>